<feature type="transmembrane region" description="Helical" evidence="7">
    <location>
        <begin position="322"/>
        <end position="342"/>
    </location>
</feature>
<organism evidence="8 9">
    <name type="scientific">Leifsonella bigeumensis</name>
    <dbReference type="NCBI Taxonomy" id="433643"/>
    <lineage>
        <taxon>Bacteria</taxon>
        <taxon>Bacillati</taxon>
        <taxon>Actinomycetota</taxon>
        <taxon>Actinomycetes</taxon>
        <taxon>Micrococcales</taxon>
        <taxon>Microbacteriaceae</taxon>
        <taxon>Leifsonella</taxon>
    </lineage>
</organism>
<evidence type="ECO:0000256" key="1">
    <source>
        <dbReference type="ARBA" id="ARBA00004651"/>
    </source>
</evidence>
<dbReference type="RefSeq" id="WP_344754925.1">
    <property type="nucleotide sequence ID" value="NZ_BAABAE010000003.1"/>
</dbReference>
<sequence>MNGDQEAPAPTSVTGSTTSTGATGSAASATSGGSPAKKALGPAFANLFTANIASSLGDGIARTAIPLLAVQVTQDPLLISGIAALAMLPWLFFAIPAGILIDRIDRRAAMAMANTVRTLLAVALFVITASGNLTIWWLYLIIFVYGIFETVYDGAVRAVAPSILEKAQLPRANSLIEAGEQVIQNFVSGPVTSLLFAVSVLIPLGANAAVYAIAVILAILLPKVASGRQFAKAHAEKNGDSVAWYKQFVDGLHFIMANKQLKTLWFLSTFSGMCISIATASFVLYLVDRLGLPEALFGVFMLSGAIGGIGASLVAARFKARWGTGLTVAVANVVASLAVVFIGAVPTLWAAAVAFVIVSGSITVWNILIMSLRQSIIPGRLLGRVHGTWRTLLWGSMPVGSIIGGLIGRIDLVLPFIIGGGLSALAGILWFRFLKTLPNPEDVDNGDDAALAGADDSAARAAETAGPTDPAIQE</sequence>
<accession>A0ABP7FLA3</accession>
<dbReference type="PANTHER" id="PTHR23513:SF6">
    <property type="entry name" value="MAJOR FACILITATOR SUPERFAMILY ASSOCIATED DOMAIN-CONTAINING PROTEIN"/>
    <property type="match status" value="1"/>
</dbReference>
<dbReference type="InterPro" id="IPR011701">
    <property type="entry name" value="MFS"/>
</dbReference>
<keyword evidence="5 7" id="KW-0472">Membrane</keyword>
<name>A0ABP7FLA3_9MICO</name>
<feature type="transmembrane region" description="Helical" evidence="7">
    <location>
        <begin position="77"/>
        <end position="101"/>
    </location>
</feature>
<feature type="transmembrane region" description="Helical" evidence="7">
    <location>
        <begin position="389"/>
        <end position="407"/>
    </location>
</feature>
<feature type="compositionally biased region" description="Low complexity" evidence="6">
    <location>
        <begin position="7"/>
        <end position="34"/>
    </location>
</feature>
<reference evidence="9" key="1">
    <citation type="journal article" date="2019" name="Int. J. Syst. Evol. Microbiol.">
        <title>The Global Catalogue of Microorganisms (GCM) 10K type strain sequencing project: providing services to taxonomists for standard genome sequencing and annotation.</title>
        <authorList>
            <consortium name="The Broad Institute Genomics Platform"/>
            <consortium name="The Broad Institute Genome Sequencing Center for Infectious Disease"/>
            <person name="Wu L."/>
            <person name="Ma J."/>
        </authorList>
    </citation>
    <scope>NUCLEOTIDE SEQUENCE [LARGE SCALE GENOMIC DNA]</scope>
    <source>
        <strain evidence="9">JCM 16949</strain>
    </source>
</reference>
<evidence type="ECO:0000313" key="9">
    <source>
        <dbReference type="Proteomes" id="UP001501004"/>
    </source>
</evidence>
<evidence type="ECO:0000313" key="8">
    <source>
        <dbReference type="EMBL" id="GAA3738784.1"/>
    </source>
</evidence>
<evidence type="ECO:0000256" key="4">
    <source>
        <dbReference type="ARBA" id="ARBA00022989"/>
    </source>
</evidence>
<feature type="transmembrane region" description="Helical" evidence="7">
    <location>
        <begin position="348"/>
        <end position="368"/>
    </location>
</feature>
<evidence type="ECO:0000256" key="5">
    <source>
        <dbReference type="ARBA" id="ARBA00023136"/>
    </source>
</evidence>
<dbReference type="Gene3D" id="1.20.1250.20">
    <property type="entry name" value="MFS general substrate transporter like domains"/>
    <property type="match status" value="1"/>
</dbReference>
<gene>
    <name evidence="8" type="ORF">GCM10022239_12930</name>
</gene>
<comment type="caution">
    <text evidence="8">The sequence shown here is derived from an EMBL/GenBank/DDBJ whole genome shotgun (WGS) entry which is preliminary data.</text>
</comment>
<evidence type="ECO:0000256" key="7">
    <source>
        <dbReference type="SAM" id="Phobius"/>
    </source>
</evidence>
<feature type="transmembrane region" description="Helical" evidence="7">
    <location>
        <begin position="264"/>
        <end position="284"/>
    </location>
</feature>
<feature type="transmembrane region" description="Helical" evidence="7">
    <location>
        <begin position="122"/>
        <end position="148"/>
    </location>
</feature>
<feature type="region of interest" description="Disordered" evidence="6">
    <location>
        <begin position="1"/>
        <end position="34"/>
    </location>
</feature>
<proteinExistence type="predicted"/>
<feature type="transmembrane region" description="Helical" evidence="7">
    <location>
        <begin position="194"/>
        <end position="221"/>
    </location>
</feature>
<dbReference type="CDD" id="cd06173">
    <property type="entry name" value="MFS_MefA_like"/>
    <property type="match status" value="1"/>
</dbReference>
<dbReference type="Proteomes" id="UP001501004">
    <property type="component" value="Unassembled WGS sequence"/>
</dbReference>
<feature type="transmembrane region" description="Helical" evidence="7">
    <location>
        <begin position="413"/>
        <end position="431"/>
    </location>
</feature>
<feature type="compositionally biased region" description="Low complexity" evidence="6">
    <location>
        <begin position="448"/>
        <end position="466"/>
    </location>
</feature>
<keyword evidence="9" id="KW-1185">Reference proteome</keyword>
<keyword evidence="4 7" id="KW-1133">Transmembrane helix</keyword>
<feature type="region of interest" description="Disordered" evidence="6">
    <location>
        <begin position="445"/>
        <end position="474"/>
    </location>
</feature>
<feature type="transmembrane region" description="Helical" evidence="7">
    <location>
        <begin position="296"/>
        <end position="315"/>
    </location>
</feature>
<dbReference type="PANTHER" id="PTHR23513">
    <property type="entry name" value="INTEGRAL MEMBRANE EFFLUX PROTEIN-RELATED"/>
    <property type="match status" value="1"/>
</dbReference>
<dbReference type="SUPFAM" id="SSF103473">
    <property type="entry name" value="MFS general substrate transporter"/>
    <property type="match status" value="1"/>
</dbReference>
<dbReference type="EMBL" id="BAABAE010000003">
    <property type="protein sequence ID" value="GAA3738784.1"/>
    <property type="molecule type" value="Genomic_DNA"/>
</dbReference>
<evidence type="ECO:0000256" key="3">
    <source>
        <dbReference type="ARBA" id="ARBA00022692"/>
    </source>
</evidence>
<keyword evidence="3 7" id="KW-0812">Transmembrane</keyword>
<evidence type="ECO:0000256" key="6">
    <source>
        <dbReference type="SAM" id="MobiDB-lite"/>
    </source>
</evidence>
<evidence type="ECO:0000256" key="2">
    <source>
        <dbReference type="ARBA" id="ARBA00022475"/>
    </source>
</evidence>
<keyword evidence="2" id="KW-1003">Cell membrane</keyword>
<dbReference type="InterPro" id="IPR036259">
    <property type="entry name" value="MFS_trans_sf"/>
</dbReference>
<comment type="subcellular location">
    <subcellularLocation>
        <location evidence="1">Cell membrane</location>
        <topology evidence="1">Multi-pass membrane protein</topology>
    </subcellularLocation>
</comment>
<dbReference type="Pfam" id="PF07690">
    <property type="entry name" value="MFS_1"/>
    <property type="match status" value="1"/>
</dbReference>
<protein>
    <submittedName>
        <fullName evidence="8">MFS transporter</fullName>
    </submittedName>
</protein>